<dbReference type="InterPro" id="IPR018750">
    <property type="entry name" value="DUF2306_membrane"/>
</dbReference>
<keyword evidence="2" id="KW-0812">Transmembrane</keyword>
<keyword evidence="2" id="KW-0472">Membrane</keyword>
<evidence type="ECO:0008006" key="5">
    <source>
        <dbReference type="Google" id="ProtNLM"/>
    </source>
</evidence>
<dbReference type="AlphaFoldDB" id="A0A328HJI8"/>
<organism evidence="3 4">
    <name type="scientific">Arthrobacter globiformis</name>
    <dbReference type="NCBI Taxonomy" id="1665"/>
    <lineage>
        <taxon>Bacteria</taxon>
        <taxon>Bacillati</taxon>
        <taxon>Actinomycetota</taxon>
        <taxon>Actinomycetes</taxon>
        <taxon>Micrococcales</taxon>
        <taxon>Micrococcaceae</taxon>
        <taxon>Arthrobacter</taxon>
    </lineage>
</organism>
<comment type="caution">
    <text evidence="3">The sequence shown here is derived from an EMBL/GenBank/DDBJ whole genome shotgun (WGS) entry which is preliminary data.</text>
</comment>
<keyword evidence="2" id="KW-1133">Transmembrane helix</keyword>
<feature type="region of interest" description="Disordered" evidence="1">
    <location>
        <begin position="1"/>
        <end position="26"/>
    </location>
</feature>
<name>A0A328HJI8_ARTGO</name>
<gene>
    <name evidence="3" type="ORF">DBZ45_05010</name>
</gene>
<feature type="transmembrane region" description="Helical" evidence="2">
    <location>
        <begin position="68"/>
        <end position="90"/>
    </location>
</feature>
<dbReference type="OrthoDB" id="4698148at2"/>
<evidence type="ECO:0000256" key="2">
    <source>
        <dbReference type="SAM" id="Phobius"/>
    </source>
</evidence>
<accession>A0A328HJI8</accession>
<dbReference type="Proteomes" id="UP000249166">
    <property type="component" value="Unassembled WGS sequence"/>
</dbReference>
<evidence type="ECO:0000313" key="3">
    <source>
        <dbReference type="EMBL" id="RAM38364.1"/>
    </source>
</evidence>
<dbReference type="Pfam" id="PF10067">
    <property type="entry name" value="DUF2306"/>
    <property type="match status" value="1"/>
</dbReference>
<reference evidence="3 4" key="1">
    <citation type="submission" date="2018-04" db="EMBL/GenBank/DDBJ databases">
        <title>Bacteria isolated from cave deposits of Manipur.</title>
        <authorList>
            <person name="Sahoo D."/>
            <person name="Sarangthem I."/>
            <person name="Nandeibam J."/>
        </authorList>
    </citation>
    <scope>NUCLEOTIDE SEQUENCE [LARGE SCALE GENOMIC DNA]</scope>
    <source>
        <strain evidence="4">mrc11</strain>
    </source>
</reference>
<evidence type="ECO:0000256" key="1">
    <source>
        <dbReference type="SAM" id="MobiDB-lite"/>
    </source>
</evidence>
<feature type="transmembrane region" description="Helical" evidence="2">
    <location>
        <begin position="174"/>
        <end position="192"/>
    </location>
</feature>
<dbReference type="EMBL" id="QLNP01000062">
    <property type="protein sequence ID" value="RAM38364.1"/>
    <property type="molecule type" value="Genomic_DNA"/>
</dbReference>
<feature type="transmembrane region" description="Helical" evidence="2">
    <location>
        <begin position="110"/>
        <end position="131"/>
    </location>
</feature>
<feature type="transmembrane region" description="Helical" evidence="2">
    <location>
        <begin position="137"/>
        <end position="162"/>
    </location>
</feature>
<proteinExistence type="predicted"/>
<feature type="transmembrane region" description="Helical" evidence="2">
    <location>
        <begin position="204"/>
        <end position="224"/>
    </location>
</feature>
<evidence type="ECO:0000313" key="4">
    <source>
        <dbReference type="Proteomes" id="UP000249166"/>
    </source>
</evidence>
<feature type="transmembrane region" description="Helical" evidence="2">
    <location>
        <begin position="30"/>
        <end position="48"/>
    </location>
</feature>
<sequence>MNATENTAAQAPGPTVNHRPGSRRRPRHHWLVPAGLIFLTLIPIIAGAARLTELTGGATITPRNERFFASPVPVVTHIISVTVYSLLGAFQFTPSLHRGRRSWHRTAGRILIPAGFLAALSGLWMALFYALPPSDGLLLLILRLVFGSAMLVSLILGVLAITRRDFAKHGAWMTRAYAIGIAAGTQALILIIPELLTGPPDVTSRAVLMGAAWVINLAVAEYVIRRGWGTPKMGA</sequence>
<protein>
    <recommendedName>
        <fullName evidence="5">DUF2306 domain-containing protein</fullName>
    </recommendedName>
</protein>